<name>A0A317K4I6_9ACTN</name>
<sequence>MTGEHWTSIYEQKRTTEVSWFQPQPTLSLELLTAANAGADDAILDVGAGASVLVDHLLERGFRDVSVLDISAPALHVAQQRLGKNASKVAWIVADLLTWKPERRYKIWHDRAVFHFLTTAEDRARYLDILRAALDPDGYVIIATFAADGPTSCSGLPVARYSPQQLAEQFPRFTVVRAQREDHRTPGEVIQPFTWLLLAAPTD</sequence>
<protein>
    <submittedName>
        <fullName evidence="2">SAM-dependent methyltransferase</fullName>
    </submittedName>
</protein>
<keyword evidence="3" id="KW-1185">Reference proteome</keyword>
<organism evidence="2 3">
    <name type="scientific">Micromonospora globispora</name>
    <dbReference type="NCBI Taxonomy" id="1450148"/>
    <lineage>
        <taxon>Bacteria</taxon>
        <taxon>Bacillati</taxon>
        <taxon>Actinomycetota</taxon>
        <taxon>Actinomycetes</taxon>
        <taxon>Micromonosporales</taxon>
        <taxon>Micromonosporaceae</taxon>
        <taxon>Micromonospora</taxon>
    </lineage>
</organism>
<evidence type="ECO:0000259" key="1">
    <source>
        <dbReference type="Pfam" id="PF13649"/>
    </source>
</evidence>
<dbReference type="Proteomes" id="UP000245683">
    <property type="component" value="Unassembled WGS sequence"/>
</dbReference>
<dbReference type="GO" id="GO:0008168">
    <property type="term" value="F:methyltransferase activity"/>
    <property type="evidence" value="ECO:0007669"/>
    <property type="project" value="UniProtKB-KW"/>
</dbReference>
<keyword evidence="2" id="KW-0489">Methyltransferase</keyword>
<dbReference type="PANTHER" id="PTHR12843">
    <property type="entry name" value="PROTEIN-LYSINE N-METHYLTRANSFERASE METTL10"/>
    <property type="match status" value="1"/>
</dbReference>
<dbReference type="InterPro" id="IPR029063">
    <property type="entry name" value="SAM-dependent_MTases_sf"/>
</dbReference>
<reference evidence="3" key="1">
    <citation type="submission" date="2018-05" db="EMBL/GenBank/DDBJ databases">
        <title>Micromonospora globispora sp. nov. and Micromonospora rugosa sp. nov., isolated from marine sediment.</title>
        <authorList>
            <person name="Carro L."/>
            <person name="Aysel V."/>
            <person name="Cetin D."/>
            <person name="Igual J.M."/>
            <person name="Klenk H.-P."/>
            <person name="Trujillo M.E."/>
            <person name="Sahin N."/>
        </authorList>
    </citation>
    <scope>NUCLEOTIDE SEQUENCE [LARGE SCALE GENOMIC DNA]</scope>
    <source>
        <strain evidence="3">S2904</strain>
    </source>
</reference>
<dbReference type="OrthoDB" id="3469983at2"/>
<dbReference type="InterPro" id="IPR041698">
    <property type="entry name" value="Methyltransf_25"/>
</dbReference>
<dbReference type="Pfam" id="PF13649">
    <property type="entry name" value="Methyltransf_25"/>
    <property type="match status" value="1"/>
</dbReference>
<dbReference type="GO" id="GO:0032259">
    <property type="term" value="P:methylation"/>
    <property type="evidence" value="ECO:0007669"/>
    <property type="project" value="UniProtKB-KW"/>
</dbReference>
<evidence type="ECO:0000313" key="2">
    <source>
        <dbReference type="EMBL" id="PWU47909.1"/>
    </source>
</evidence>
<comment type="caution">
    <text evidence="2">The sequence shown here is derived from an EMBL/GenBank/DDBJ whole genome shotgun (WGS) entry which is preliminary data.</text>
</comment>
<accession>A0A317K4I6</accession>
<gene>
    <name evidence="2" type="ORF">DLJ46_13250</name>
</gene>
<dbReference type="EMBL" id="QGSV01000173">
    <property type="protein sequence ID" value="PWU47909.1"/>
    <property type="molecule type" value="Genomic_DNA"/>
</dbReference>
<dbReference type="Gene3D" id="3.40.50.150">
    <property type="entry name" value="Vaccinia Virus protein VP39"/>
    <property type="match status" value="1"/>
</dbReference>
<feature type="domain" description="Methyltransferase" evidence="1">
    <location>
        <begin position="43"/>
        <end position="138"/>
    </location>
</feature>
<dbReference type="CDD" id="cd02440">
    <property type="entry name" value="AdoMet_MTases"/>
    <property type="match status" value="1"/>
</dbReference>
<keyword evidence="2" id="KW-0808">Transferase</keyword>
<evidence type="ECO:0000313" key="3">
    <source>
        <dbReference type="Proteomes" id="UP000245683"/>
    </source>
</evidence>
<dbReference type="SUPFAM" id="SSF53335">
    <property type="entry name" value="S-adenosyl-L-methionine-dependent methyltransferases"/>
    <property type="match status" value="1"/>
</dbReference>
<dbReference type="PANTHER" id="PTHR12843:SF5">
    <property type="entry name" value="EEF1A LYSINE METHYLTRANSFERASE 2"/>
    <property type="match status" value="1"/>
</dbReference>
<dbReference type="AlphaFoldDB" id="A0A317K4I6"/>
<proteinExistence type="predicted"/>